<dbReference type="KEGG" id="dpl:KGM_201975"/>
<evidence type="ECO:0000313" key="4">
    <source>
        <dbReference type="Proteomes" id="UP000007151"/>
    </source>
</evidence>
<reference evidence="3 4" key="1">
    <citation type="journal article" date="2011" name="Cell">
        <title>The monarch butterfly genome yields insights into long-distance migration.</title>
        <authorList>
            <person name="Zhan S."/>
            <person name="Merlin C."/>
            <person name="Boore J.L."/>
            <person name="Reppert S.M."/>
        </authorList>
    </citation>
    <scope>NUCLEOTIDE SEQUENCE [LARGE SCALE GENOMIC DNA]</scope>
    <source>
        <strain evidence="3">F-2</strain>
    </source>
</reference>
<gene>
    <name evidence="3" type="ORF">KGM_201975</name>
</gene>
<feature type="region of interest" description="Disordered" evidence="1">
    <location>
        <begin position="32"/>
        <end position="85"/>
    </location>
</feature>
<dbReference type="PROSITE" id="PS51257">
    <property type="entry name" value="PROKAR_LIPOPROTEIN"/>
    <property type="match status" value="1"/>
</dbReference>
<dbReference type="EMBL" id="AGBW02012873">
    <property type="protein sequence ID" value="OWR44298.1"/>
    <property type="molecule type" value="Genomic_DNA"/>
</dbReference>
<sequence>MFSKLFTISFLLAFFVMAVSCVYPPGRNPYNGLSARAGPGARGEIQSEGGPSINVNPVNNAYSESGSNPNTSQEAKDNHGSFEES</sequence>
<evidence type="ECO:0000256" key="2">
    <source>
        <dbReference type="SAM" id="SignalP"/>
    </source>
</evidence>
<evidence type="ECO:0000313" key="3">
    <source>
        <dbReference type="EMBL" id="OWR44298.1"/>
    </source>
</evidence>
<evidence type="ECO:0000256" key="1">
    <source>
        <dbReference type="SAM" id="MobiDB-lite"/>
    </source>
</evidence>
<keyword evidence="4" id="KW-1185">Reference proteome</keyword>
<dbReference type="AlphaFoldDB" id="A0A212ES26"/>
<protein>
    <recommendedName>
        <fullName evidence="5">Secreted protein</fullName>
    </recommendedName>
</protein>
<feature type="compositionally biased region" description="Basic and acidic residues" evidence="1">
    <location>
        <begin position="74"/>
        <end position="85"/>
    </location>
</feature>
<organism evidence="3 4">
    <name type="scientific">Danaus plexippus plexippus</name>
    <dbReference type="NCBI Taxonomy" id="278856"/>
    <lineage>
        <taxon>Eukaryota</taxon>
        <taxon>Metazoa</taxon>
        <taxon>Ecdysozoa</taxon>
        <taxon>Arthropoda</taxon>
        <taxon>Hexapoda</taxon>
        <taxon>Insecta</taxon>
        <taxon>Pterygota</taxon>
        <taxon>Neoptera</taxon>
        <taxon>Endopterygota</taxon>
        <taxon>Lepidoptera</taxon>
        <taxon>Glossata</taxon>
        <taxon>Ditrysia</taxon>
        <taxon>Papilionoidea</taxon>
        <taxon>Nymphalidae</taxon>
        <taxon>Danainae</taxon>
        <taxon>Danaini</taxon>
        <taxon>Danaina</taxon>
        <taxon>Danaus</taxon>
        <taxon>Danaus</taxon>
    </lineage>
</organism>
<feature type="chain" id="PRO_5012216855" description="Secreted protein" evidence="2">
    <location>
        <begin position="22"/>
        <end position="85"/>
    </location>
</feature>
<comment type="caution">
    <text evidence="3">The sequence shown here is derived from an EMBL/GenBank/DDBJ whole genome shotgun (WGS) entry which is preliminary data.</text>
</comment>
<dbReference type="InParanoid" id="A0A212ES26"/>
<proteinExistence type="predicted"/>
<feature type="signal peptide" evidence="2">
    <location>
        <begin position="1"/>
        <end position="21"/>
    </location>
</feature>
<evidence type="ECO:0008006" key="5">
    <source>
        <dbReference type="Google" id="ProtNLM"/>
    </source>
</evidence>
<keyword evidence="2" id="KW-0732">Signal</keyword>
<dbReference type="Proteomes" id="UP000007151">
    <property type="component" value="Unassembled WGS sequence"/>
</dbReference>
<accession>A0A212ES26</accession>
<name>A0A212ES26_DANPL</name>
<feature type="compositionally biased region" description="Polar residues" evidence="1">
    <location>
        <begin position="53"/>
        <end position="73"/>
    </location>
</feature>